<evidence type="ECO:0000313" key="6">
    <source>
        <dbReference type="EMBL" id="KAJ4333570.1"/>
    </source>
</evidence>
<accession>A0A9W9BXX3</accession>
<dbReference type="InterPro" id="IPR000172">
    <property type="entry name" value="GMC_OxRdtase_N"/>
</dbReference>
<evidence type="ECO:0000256" key="1">
    <source>
        <dbReference type="ARBA" id="ARBA00010790"/>
    </source>
</evidence>
<dbReference type="OrthoDB" id="269227at2759"/>
<comment type="similarity">
    <text evidence="1 2">Belongs to the GMC oxidoreductase family.</text>
</comment>
<gene>
    <name evidence="6" type="ORF">N0V87_007507</name>
</gene>
<protein>
    <recommendedName>
        <fullName evidence="4 5">Glucose-methanol-choline oxidoreductase N-terminal domain-containing protein</fullName>
    </recommendedName>
</protein>
<feature type="domain" description="Glucose-methanol-choline oxidoreductase N-terminal" evidence="4">
    <location>
        <begin position="89"/>
        <end position="112"/>
    </location>
</feature>
<dbReference type="AlphaFoldDB" id="A0A9W9BXX3"/>
<reference evidence="6" key="1">
    <citation type="submission" date="2022-10" db="EMBL/GenBank/DDBJ databases">
        <title>Tapping the CABI collections for fungal endophytes: first genome assemblies for Collariella, Neodidymelliopsis, Ascochyta clinopodiicola, Didymella pomorum, Didymosphaeria variabile, Neocosmospora piperis and Neocucurbitaria cava.</title>
        <authorList>
            <person name="Hill R."/>
        </authorList>
    </citation>
    <scope>NUCLEOTIDE SEQUENCE</scope>
    <source>
        <strain evidence="6">IMI 360193</strain>
    </source>
</reference>
<keyword evidence="3" id="KW-1133">Transmembrane helix</keyword>
<evidence type="ECO:0000259" key="5">
    <source>
        <dbReference type="PROSITE" id="PS00624"/>
    </source>
</evidence>
<dbReference type="Gene3D" id="3.50.50.60">
    <property type="entry name" value="FAD/NAD(P)-binding domain"/>
    <property type="match status" value="1"/>
</dbReference>
<dbReference type="PANTHER" id="PTHR11552:SF210">
    <property type="entry name" value="GLUCOSE-METHANOL-CHOLINE OXIDOREDUCTASE N-TERMINAL DOMAIN-CONTAINING PROTEIN-RELATED"/>
    <property type="match status" value="1"/>
</dbReference>
<evidence type="ECO:0000256" key="3">
    <source>
        <dbReference type="SAM" id="Phobius"/>
    </source>
</evidence>
<dbReference type="GO" id="GO:0050660">
    <property type="term" value="F:flavin adenine dinucleotide binding"/>
    <property type="evidence" value="ECO:0007669"/>
    <property type="project" value="InterPro"/>
</dbReference>
<proteinExistence type="inferred from homology"/>
<feature type="transmembrane region" description="Helical" evidence="3">
    <location>
        <begin position="774"/>
        <end position="799"/>
    </location>
</feature>
<organism evidence="6 7">
    <name type="scientific">Didymella glomerata</name>
    <dbReference type="NCBI Taxonomy" id="749621"/>
    <lineage>
        <taxon>Eukaryota</taxon>
        <taxon>Fungi</taxon>
        <taxon>Dikarya</taxon>
        <taxon>Ascomycota</taxon>
        <taxon>Pezizomycotina</taxon>
        <taxon>Dothideomycetes</taxon>
        <taxon>Pleosporomycetidae</taxon>
        <taxon>Pleosporales</taxon>
        <taxon>Pleosporineae</taxon>
        <taxon>Didymellaceae</taxon>
        <taxon>Didymella</taxon>
    </lineage>
</organism>
<keyword evidence="2" id="KW-0285">Flavoprotein</keyword>
<dbReference type="PANTHER" id="PTHR11552">
    <property type="entry name" value="GLUCOSE-METHANOL-CHOLINE GMC OXIDOREDUCTASE"/>
    <property type="match status" value="1"/>
</dbReference>
<dbReference type="SUPFAM" id="SSF54373">
    <property type="entry name" value="FAD-linked reductases, C-terminal domain"/>
    <property type="match status" value="1"/>
</dbReference>
<keyword evidence="3" id="KW-0812">Transmembrane</keyword>
<dbReference type="SUPFAM" id="SSF51905">
    <property type="entry name" value="FAD/NAD(P)-binding domain"/>
    <property type="match status" value="1"/>
</dbReference>
<dbReference type="EMBL" id="JAPEUV010000092">
    <property type="protein sequence ID" value="KAJ4333570.1"/>
    <property type="molecule type" value="Genomic_DNA"/>
</dbReference>
<evidence type="ECO:0000259" key="4">
    <source>
        <dbReference type="PROSITE" id="PS00623"/>
    </source>
</evidence>
<dbReference type="PROSITE" id="PS00623">
    <property type="entry name" value="GMC_OXRED_1"/>
    <property type="match status" value="1"/>
</dbReference>
<keyword evidence="2" id="KW-0274">FAD</keyword>
<keyword evidence="7" id="KW-1185">Reference proteome</keyword>
<comment type="caution">
    <text evidence="6">The sequence shown here is derived from an EMBL/GenBank/DDBJ whole genome shotgun (WGS) entry which is preliminary data.</text>
</comment>
<dbReference type="Pfam" id="PF05199">
    <property type="entry name" value="GMC_oxred_C"/>
    <property type="match status" value="1"/>
</dbReference>
<dbReference type="InterPro" id="IPR036188">
    <property type="entry name" value="FAD/NAD-bd_sf"/>
</dbReference>
<evidence type="ECO:0000313" key="7">
    <source>
        <dbReference type="Proteomes" id="UP001140562"/>
    </source>
</evidence>
<dbReference type="Pfam" id="PF00732">
    <property type="entry name" value="GMC_oxred_N"/>
    <property type="match status" value="1"/>
</dbReference>
<feature type="domain" description="Glucose-methanol-choline oxidoreductase N-terminal" evidence="5">
    <location>
        <begin position="281"/>
        <end position="295"/>
    </location>
</feature>
<evidence type="ECO:0000256" key="2">
    <source>
        <dbReference type="RuleBase" id="RU003968"/>
    </source>
</evidence>
<dbReference type="Proteomes" id="UP001140562">
    <property type="component" value="Unassembled WGS sequence"/>
</dbReference>
<dbReference type="Gene3D" id="3.30.560.10">
    <property type="entry name" value="Glucose Oxidase, domain 3"/>
    <property type="match status" value="1"/>
</dbReference>
<dbReference type="InterPro" id="IPR012132">
    <property type="entry name" value="GMC_OxRdtase"/>
</dbReference>
<dbReference type="GO" id="GO:0016614">
    <property type="term" value="F:oxidoreductase activity, acting on CH-OH group of donors"/>
    <property type="evidence" value="ECO:0007669"/>
    <property type="project" value="InterPro"/>
</dbReference>
<dbReference type="InterPro" id="IPR007867">
    <property type="entry name" value="GMC_OxRtase_C"/>
</dbReference>
<sequence>MTVQDFTSKTYDYIIVGGGTAGLVLAARLTEDPDVSVAVLEAGGNGLDDILIDGPNLFTQLWGKEQYDWDYKTVPQEGTVGRVHGWARGKVLGGSSAINYNMFSMASRQDLDNWAELGNKGWDWESILPYYKKFETYHPASETLGKGLDNKYLDKELRGTDGPIHICFAETDVAPMQDIWPKTLLNAGYKEAKDPRTGSAIGGFNQLNTIDPRHNRRSYAARDYYEPNADRPNLALQLHALVSKIDFEKDGEQVKATGVQFIVDGTTHTIKAKREVIVSGGAVNSPQILELSGIGSRAVLERAGVEVVVDLPGVGENLNDHTATGAVLGTIDEVPSAEALLRSPELMQQALQAYIEHKAGPFVGAPTTTGFASLEKIQPDFTNAESHIQSLLAEYQKKNPTADPAGRDALLARQLLDPKEAVCQIVGLPTGANLTNSDNPSKLFPCEEDGMWMILGACSTRSFSRGSVHISSSDATVYPTIDPSYFSHPLDVDLMARALLHTLTWTEIEPLKSALRRDADGEPVVAKTGGKLPKTLDEAKAFVQANTVTEYHPVGTCAMLPREKGGVVDAELRVHGTANVRLFDMLSSKMRTAVLQTTLLYLASEILSLYLNTDMLEYFQKDPAVQNLMALLADNSTDSNPPSMALTYTSDEEITLWSWHLPRTAVVIALVSALQYYWMVWLEKILPARPRRRNVGGCVDEEGESNVHEEKIVKRWIAQGRVKSASLNWWNTFLKWVLELTVGRLWCHAVEHALETLLKLQHPRNILLELNSMVFIAGSDLLGTFFVTMLVRVFAGWVVKTCIAQGIISDWTEDAMNMIAKGTVDDDSVVLATPRGLRLGTDEL</sequence>
<name>A0A9W9BXX3_9PLEO</name>
<dbReference type="PROSITE" id="PS00624">
    <property type="entry name" value="GMC_OXRED_2"/>
    <property type="match status" value="1"/>
</dbReference>
<keyword evidence="3" id="KW-0472">Membrane</keyword>